<feature type="binding site" description="axial binding residue" evidence="7">
    <location>
        <position position="71"/>
    </location>
    <ligand>
        <name>heme c</name>
        <dbReference type="ChEBI" id="CHEBI:61717"/>
    </ligand>
    <ligandPart>
        <name>Fe</name>
        <dbReference type="ChEBI" id="CHEBI:18248"/>
    </ligandPart>
</feature>
<dbReference type="PIRSF" id="PIRSF000025">
    <property type="entry name" value="Cytc_Bsub_c550"/>
    <property type="match status" value="1"/>
</dbReference>
<evidence type="ECO:0000256" key="6">
    <source>
        <dbReference type="PIRSR" id="PIRSR000025-1"/>
    </source>
</evidence>
<keyword evidence="4" id="KW-0249">Electron transport</keyword>
<dbReference type="SUPFAM" id="SSF46626">
    <property type="entry name" value="Cytochrome c"/>
    <property type="match status" value="1"/>
</dbReference>
<dbReference type="AlphaFoldDB" id="A0A0M2SJP7"/>
<keyword evidence="3 7" id="KW-0479">Metal-binding</keyword>
<name>A0A0M2SJP7_9STAP</name>
<feature type="binding site" description="covalent" evidence="6">
    <location>
        <position position="70"/>
    </location>
    <ligand>
        <name>heme c</name>
        <dbReference type="ChEBI" id="CHEBI:61717"/>
    </ligand>
</feature>
<dbReference type="GO" id="GO:0020037">
    <property type="term" value="F:heme binding"/>
    <property type="evidence" value="ECO:0007669"/>
    <property type="project" value="InterPro"/>
</dbReference>
<dbReference type="PANTHER" id="PTHR37823:SF4">
    <property type="entry name" value="MENAQUINOL-CYTOCHROME C REDUCTASE CYTOCHROME B_C SUBUNIT"/>
    <property type="match status" value="1"/>
</dbReference>
<keyword evidence="1" id="KW-0813">Transport</keyword>
<feature type="binding site" description="covalent" evidence="6">
    <location>
        <position position="67"/>
    </location>
    <ligand>
        <name>heme c</name>
        <dbReference type="ChEBI" id="CHEBI:61717"/>
    </ligand>
</feature>
<evidence type="ECO:0000256" key="5">
    <source>
        <dbReference type="ARBA" id="ARBA00023004"/>
    </source>
</evidence>
<dbReference type="GO" id="GO:0009055">
    <property type="term" value="F:electron transfer activity"/>
    <property type="evidence" value="ECO:0007669"/>
    <property type="project" value="InterPro"/>
</dbReference>
<gene>
    <name evidence="11" type="ORF">WN59_07045</name>
</gene>
<dbReference type="EMBL" id="LAYZ01000004">
    <property type="protein sequence ID" value="KKK34478.1"/>
    <property type="molecule type" value="Genomic_DNA"/>
</dbReference>
<feature type="signal peptide" evidence="9">
    <location>
        <begin position="1"/>
        <end position="20"/>
    </location>
</feature>
<comment type="PTM">
    <text evidence="6">Binds 1 heme c group covalently per subunit.</text>
</comment>
<evidence type="ECO:0000256" key="3">
    <source>
        <dbReference type="ARBA" id="ARBA00022723"/>
    </source>
</evidence>
<evidence type="ECO:0000313" key="11">
    <source>
        <dbReference type="EMBL" id="KKK34478.1"/>
    </source>
</evidence>
<evidence type="ECO:0000256" key="1">
    <source>
        <dbReference type="ARBA" id="ARBA00022448"/>
    </source>
</evidence>
<evidence type="ECO:0000256" key="9">
    <source>
        <dbReference type="SAM" id="SignalP"/>
    </source>
</evidence>
<keyword evidence="12" id="KW-1185">Reference proteome</keyword>
<dbReference type="InterPro" id="IPR036909">
    <property type="entry name" value="Cyt_c-like_dom_sf"/>
</dbReference>
<sequence length="130" mass="13453">MKKFWLLMSFALVLVLGACGGDGEGGEDESGQPADEGVTTEEGGDEGDGADSSDTALAEQTYEQNNCMGCHGEDLSGGSGPPLTNVGSEYSEDEIRTQIEEGGDGMPGGLVSDEEKLDALVTWLASQKSE</sequence>
<dbReference type="PANTHER" id="PTHR37823">
    <property type="entry name" value="CYTOCHROME C-553-LIKE"/>
    <property type="match status" value="1"/>
</dbReference>
<dbReference type="InterPro" id="IPR012218">
    <property type="entry name" value="Cyt_c_BACSU-c550-type"/>
</dbReference>
<feature type="chain" id="PRO_5039669029" description="Cytochrome c domain-containing protein" evidence="9">
    <location>
        <begin position="21"/>
        <end position="130"/>
    </location>
</feature>
<comment type="caution">
    <text evidence="11">The sequence shown here is derived from an EMBL/GenBank/DDBJ whole genome shotgun (WGS) entry which is preliminary data.</text>
</comment>
<dbReference type="PROSITE" id="PS51257">
    <property type="entry name" value="PROKAR_LIPOPROTEIN"/>
    <property type="match status" value="1"/>
</dbReference>
<keyword evidence="9" id="KW-0732">Signal</keyword>
<organism evidence="11 12">
    <name type="scientific">Salinicoccus sediminis</name>
    <dbReference type="NCBI Taxonomy" id="1432562"/>
    <lineage>
        <taxon>Bacteria</taxon>
        <taxon>Bacillati</taxon>
        <taxon>Bacillota</taxon>
        <taxon>Bacilli</taxon>
        <taxon>Bacillales</taxon>
        <taxon>Staphylococcaceae</taxon>
        <taxon>Salinicoccus</taxon>
    </lineage>
</organism>
<feature type="compositionally biased region" description="Acidic residues" evidence="8">
    <location>
        <begin position="38"/>
        <end position="51"/>
    </location>
</feature>
<dbReference type="PROSITE" id="PS51007">
    <property type="entry name" value="CYTC"/>
    <property type="match status" value="1"/>
</dbReference>
<accession>A0A0M2SJP7</accession>
<keyword evidence="5 7" id="KW-0408">Iron</keyword>
<dbReference type="Gene3D" id="1.10.760.10">
    <property type="entry name" value="Cytochrome c-like domain"/>
    <property type="match status" value="1"/>
</dbReference>
<dbReference type="Proteomes" id="UP000034287">
    <property type="component" value="Unassembled WGS sequence"/>
</dbReference>
<dbReference type="Pfam" id="PF13442">
    <property type="entry name" value="Cytochrome_CBB3"/>
    <property type="match status" value="1"/>
</dbReference>
<evidence type="ECO:0000256" key="2">
    <source>
        <dbReference type="ARBA" id="ARBA00022617"/>
    </source>
</evidence>
<evidence type="ECO:0000256" key="8">
    <source>
        <dbReference type="SAM" id="MobiDB-lite"/>
    </source>
</evidence>
<proteinExistence type="predicted"/>
<feature type="binding site" description="axial binding residue" evidence="7">
    <location>
        <position position="106"/>
    </location>
    <ligand>
        <name>heme c</name>
        <dbReference type="ChEBI" id="CHEBI:61717"/>
    </ligand>
    <ligandPart>
        <name>Fe</name>
        <dbReference type="ChEBI" id="CHEBI:18248"/>
    </ligandPart>
</feature>
<dbReference type="GO" id="GO:0005506">
    <property type="term" value="F:iron ion binding"/>
    <property type="evidence" value="ECO:0007669"/>
    <property type="project" value="InterPro"/>
</dbReference>
<feature type="domain" description="Cytochrome c" evidence="10">
    <location>
        <begin position="53"/>
        <end position="128"/>
    </location>
</feature>
<evidence type="ECO:0000259" key="10">
    <source>
        <dbReference type="PROSITE" id="PS51007"/>
    </source>
</evidence>
<keyword evidence="2 6" id="KW-0349">Heme</keyword>
<dbReference type="STRING" id="1432562.WN59_07045"/>
<dbReference type="RefSeq" id="WP_046514943.1">
    <property type="nucleotide sequence ID" value="NZ_LAYZ01000004.1"/>
</dbReference>
<dbReference type="InterPro" id="IPR009056">
    <property type="entry name" value="Cyt_c-like_dom"/>
</dbReference>
<dbReference type="PATRIC" id="fig|1432562.3.peg.1403"/>
<evidence type="ECO:0000313" key="12">
    <source>
        <dbReference type="Proteomes" id="UP000034287"/>
    </source>
</evidence>
<dbReference type="InterPro" id="IPR051811">
    <property type="entry name" value="Cytochrome_c550/c551-like"/>
</dbReference>
<dbReference type="OrthoDB" id="7933886at2"/>
<protein>
    <recommendedName>
        <fullName evidence="10">Cytochrome c domain-containing protein</fullName>
    </recommendedName>
</protein>
<feature type="region of interest" description="Disordered" evidence="8">
    <location>
        <begin position="20"/>
        <end position="91"/>
    </location>
</feature>
<dbReference type="GO" id="GO:0016020">
    <property type="term" value="C:membrane"/>
    <property type="evidence" value="ECO:0007669"/>
    <property type="project" value="InterPro"/>
</dbReference>
<evidence type="ECO:0000256" key="7">
    <source>
        <dbReference type="PIRSR" id="PIRSR000025-2"/>
    </source>
</evidence>
<reference evidence="11 12" key="1">
    <citation type="submission" date="2015-04" db="EMBL/GenBank/DDBJ databases">
        <title>Taxonomic description and genome sequence of Salinicoccus sediminis sp. nov., a novel hyper halotolerant bacterium isolated from marine sediment.</title>
        <authorList>
            <person name="Mathan Kumar R."/>
            <person name="Kaur G."/>
            <person name="Kumar N."/>
            <person name="Kumar A."/>
            <person name="Singh N.K."/>
            <person name="Kaur N."/>
            <person name="Mayilraj S."/>
        </authorList>
    </citation>
    <scope>NUCLEOTIDE SEQUENCE [LARGE SCALE GENOMIC DNA]</scope>
    <source>
        <strain evidence="11 12">SV-16</strain>
    </source>
</reference>
<evidence type="ECO:0000256" key="4">
    <source>
        <dbReference type="ARBA" id="ARBA00022982"/>
    </source>
</evidence>